<dbReference type="RefSeq" id="WP_379486202.1">
    <property type="nucleotide sequence ID" value="NZ_JBHLWK010000007.1"/>
</dbReference>
<evidence type="ECO:0000313" key="2">
    <source>
        <dbReference type="Proteomes" id="UP001589798"/>
    </source>
</evidence>
<accession>A0ABV6CRR4</accession>
<comment type="caution">
    <text evidence="1">The sequence shown here is derived from an EMBL/GenBank/DDBJ whole genome shotgun (WGS) entry which is preliminary data.</text>
</comment>
<name>A0ABV6CRR4_9SPHN</name>
<keyword evidence="2" id="KW-1185">Reference proteome</keyword>
<dbReference type="EMBL" id="JBHLWK010000007">
    <property type="protein sequence ID" value="MFC0203428.1"/>
    <property type="molecule type" value="Genomic_DNA"/>
</dbReference>
<organism evidence="1 2">
    <name type="scientific">Novosphingobium soli</name>
    <dbReference type="NCBI Taxonomy" id="574956"/>
    <lineage>
        <taxon>Bacteria</taxon>
        <taxon>Pseudomonadati</taxon>
        <taxon>Pseudomonadota</taxon>
        <taxon>Alphaproteobacteria</taxon>
        <taxon>Sphingomonadales</taxon>
        <taxon>Sphingomonadaceae</taxon>
        <taxon>Novosphingobium</taxon>
    </lineage>
</organism>
<gene>
    <name evidence="1" type="ORF">ACFFJC_03980</name>
</gene>
<dbReference type="Proteomes" id="UP001589798">
    <property type="component" value="Unassembled WGS sequence"/>
</dbReference>
<sequence length="66" mass="7018">MTLSQFLIEGGCRGSSACFRGVPLPYGWIDLPETLDMTFMTYAGMVEELGREIAGGTTPGPSRSTG</sequence>
<proteinExistence type="predicted"/>
<reference evidence="1 2" key="1">
    <citation type="submission" date="2024-09" db="EMBL/GenBank/DDBJ databases">
        <authorList>
            <person name="Sun Q."/>
            <person name="Mori K."/>
        </authorList>
    </citation>
    <scope>NUCLEOTIDE SEQUENCE [LARGE SCALE GENOMIC DNA]</scope>
    <source>
        <strain evidence="1 2">CCM 7706</strain>
    </source>
</reference>
<evidence type="ECO:0000313" key="1">
    <source>
        <dbReference type="EMBL" id="MFC0203428.1"/>
    </source>
</evidence>
<protein>
    <submittedName>
        <fullName evidence="1">Uncharacterized protein</fullName>
    </submittedName>
</protein>